<dbReference type="RefSeq" id="WP_156643036.1">
    <property type="nucleotide sequence ID" value="NZ_WOXT01000005.1"/>
</dbReference>
<dbReference type="Proteomes" id="UP000479692">
    <property type="component" value="Unassembled WGS sequence"/>
</dbReference>
<sequence length="73" mass="8045">MRHGIPTATNVLLRLPQVKARTGLSRSEIYRRISSGDFPAPVKLGERASAWPENEVTEWCEARIAARDAKAAA</sequence>
<protein>
    <submittedName>
        <fullName evidence="1">AlpA family phage regulatory protein</fullName>
    </submittedName>
</protein>
<dbReference type="InterPro" id="IPR052931">
    <property type="entry name" value="Prophage_regulatory_activator"/>
</dbReference>
<dbReference type="PANTHER" id="PTHR36154">
    <property type="entry name" value="DNA-BINDING TRANSCRIPTIONAL ACTIVATOR ALPA"/>
    <property type="match status" value="1"/>
</dbReference>
<organism evidence="1 2">
    <name type="scientific">Noviluteimonas gilva</name>
    <dbReference type="NCBI Taxonomy" id="2682097"/>
    <lineage>
        <taxon>Bacteria</taxon>
        <taxon>Pseudomonadati</taxon>
        <taxon>Pseudomonadota</taxon>
        <taxon>Gammaproteobacteria</taxon>
        <taxon>Lysobacterales</taxon>
        <taxon>Lysobacteraceae</taxon>
        <taxon>Noviluteimonas</taxon>
    </lineage>
</organism>
<accession>A0A7C9HWR2</accession>
<keyword evidence="2" id="KW-1185">Reference proteome</keyword>
<dbReference type="EMBL" id="WOXT01000005">
    <property type="protein sequence ID" value="MUV15438.1"/>
    <property type="molecule type" value="Genomic_DNA"/>
</dbReference>
<gene>
    <name evidence="1" type="ORF">GN331_14625</name>
</gene>
<comment type="caution">
    <text evidence="1">The sequence shown here is derived from an EMBL/GenBank/DDBJ whole genome shotgun (WGS) entry which is preliminary data.</text>
</comment>
<reference evidence="1 2" key="1">
    <citation type="submission" date="2019-12" db="EMBL/GenBank/DDBJ databases">
        <authorList>
            <person name="Xu J."/>
        </authorList>
    </citation>
    <scope>NUCLEOTIDE SEQUENCE [LARGE SCALE GENOMIC DNA]</scope>
    <source>
        <strain evidence="1 2">HX-5-24</strain>
    </source>
</reference>
<dbReference type="InterPro" id="IPR010260">
    <property type="entry name" value="AlpA"/>
</dbReference>
<dbReference type="Pfam" id="PF05930">
    <property type="entry name" value="Phage_AlpA"/>
    <property type="match status" value="1"/>
</dbReference>
<evidence type="ECO:0000313" key="1">
    <source>
        <dbReference type="EMBL" id="MUV15438.1"/>
    </source>
</evidence>
<dbReference type="Gene3D" id="1.10.238.160">
    <property type="match status" value="1"/>
</dbReference>
<proteinExistence type="predicted"/>
<name>A0A7C9HWR2_9GAMM</name>
<dbReference type="PANTHER" id="PTHR36154:SF1">
    <property type="entry name" value="DNA-BINDING TRANSCRIPTIONAL ACTIVATOR ALPA"/>
    <property type="match status" value="1"/>
</dbReference>
<evidence type="ECO:0000313" key="2">
    <source>
        <dbReference type="Proteomes" id="UP000479692"/>
    </source>
</evidence>
<dbReference type="AlphaFoldDB" id="A0A7C9HWR2"/>